<dbReference type="PANTHER" id="PTHR30616">
    <property type="entry name" value="UNCHARACTERIZED PROTEIN YFIH"/>
    <property type="match status" value="1"/>
</dbReference>
<dbReference type="Proteomes" id="UP000240509">
    <property type="component" value="Unassembled WGS sequence"/>
</dbReference>
<evidence type="ECO:0000256" key="10">
    <source>
        <dbReference type="ARBA" id="ARBA00048968"/>
    </source>
</evidence>
<comment type="cofactor">
    <cofactor evidence="2">
        <name>Zn(2+)</name>
        <dbReference type="ChEBI" id="CHEBI:29105"/>
    </cofactor>
</comment>
<comment type="catalytic activity">
    <reaction evidence="1">
        <text>inosine + phosphate = alpha-D-ribose 1-phosphate + hypoxanthine</text>
        <dbReference type="Rhea" id="RHEA:27646"/>
        <dbReference type="ChEBI" id="CHEBI:17368"/>
        <dbReference type="ChEBI" id="CHEBI:17596"/>
        <dbReference type="ChEBI" id="CHEBI:43474"/>
        <dbReference type="ChEBI" id="CHEBI:57720"/>
        <dbReference type="EC" id="2.4.2.1"/>
    </reaction>
    <physiologicalReaction direction="left-to-right" evidence="1">
        <dbReference type="Rhea" id="RHEA:27647"/>
    </physiologicalReaction>
</comment>
<dbReference type="GO" id="GO:0017061">
    <property type="term" value="F:S-methyl-5-thioadenosine phosphorylase activity"/>
    <property type="evidence" value="ECO:0007669"/>
    <property type="project" value="UniProtKB-EC"/>
</dbReference>
<keyword evidence="14" id="KW-1185">Reference proteome</keyword>
<evidence type="ECO:0000256" key="9">
    <source>
        <dbReference type="ARBA" id="ARBA00047989"/>
    </source>
</evidence>
<keyword evidence="8" id="KW-0862">Zinc</keyword>
<dbReference type="InterPro" id="IPR038371">
    <property type="entry name" value="Cu_polyphenol_OxRdtase_sf"/>
</dbReference>
<dbReference type="InterPro" id="IPR011324">
    <property type="entry name" value="Cytotoxic_necrot_fac-like_cat"/>
</dbReference>
<keyword evidence="5" id="KW-0808">Transferase</keyword>
<evidence type="ECO:0000256" key="8">
    <source>
        <dbReference type="ARBA" id="ARBA00022833"/>
    </source>
</evidence>
<evidence type="ECO:0000256" key="5">
    <source>
        <dbReference type="ARBA" id="ARBA00022679"/>
    </source>
</evidence>
<evidence type="ECO:0000256" key="3">
    <source>
        <dbReference type="ARBA" id="ARBA00003215"/>
    </source>
</evidence>
<dbReference type="CDD" id="cd16833">
    <property type="entry name" value="YfiH"/>
    <property type="match status" value="1"/>
</dbReference>
<protein>
    <recommendedName>
        <fullName evidence="12">Purine nucleoside phosphorylase</fullName>
    </recommendedName>
</protein>
<dbReference type="OrthoDB" id="4279at2"/>
<dbReference type="GO" id="GO:0016787">
    <property type="term" value="F:hydrolase activity"/>
    <property type="evidence" value="ECO:0007669"/>
    <property type="project" value="UniProtKB-KW"/>
</dbReference>
<reference evidence="13 14" key="1">
    <citation type="submission" date="2018-03" db="EMBL/GenBank/DDBJ databases">
        <title>Alkalicoccus saliphilus sp. nov., isolated from a mineral pool.</title>
        <authorList>
            <person name="Zhao B."/>
        </authorList>
    </citation>
    <scope>NUCLEOTIDE SEQUENCE [LARGE SCALE GENOMIC DNA]</scope>
    <source>
        <strain evidence="13 14">6AG</strain>
    </source>
</reference>
<evidence type="ECO:0000256" key="12">
    <source>
        <dbReference type="RuleBase" id="RU361274"/>
    </source>
</evidence>
<dbReference type="AlphaFoldDB" id="A0A2T4U6K2"/>
<sequence length="270" mass="30657">MNEPFILQNDILHLYEWEEKFPELTAAFSSRNGGTSSFPYHTNNLGLHVNDDENNVIKNRELTGEKLGWHLSTWTAAEQIHEDQIVKVSSPLAGSGARSYEDTIKRTDALYTSETNILLTLGFADCVPVYFLSKEKGLVGIAHAGWKGTVKNIAGKMVRLWQEMENIHPGTIHVAIGPSISHCCYEVDDHVINSLEETLPDWKPYEKIEEGRYRLQLKEANYRLLIEEGVPPDHIYVSSYCTSCSEDLFFSHRRDQGKTGRMMAIIGRNK</sequence>
<dbReference type="InterPro" id="IPR003730">
    <property type="entry name" value="Cu_polyphenol_OxRdtase"/>
</dbReference>
<evidence type="ECO:0000313" key="14">
    <source>
        <dbReference type="Proteomes" id="UP000240509"/>
    </source>
</evidence>
<dbReference type="SUPFAM" id="SSF64438">
    <property type="entry name" value="CNF1/YfiH-like putative cysteine hydrolases"/>
    <property type="match status" value="1"/>
</dbReference>
<dbReference type="Pfam" id="PF02578">
    <property type="entry name" value="Cu-oxidase_4"/>
    <property type="match status" value="1"/>
</dbReference>
<evidence type="ECO:0000313" key="13">
    <source>
        <dbReference type="EMBL" id="PTL38995.1"/>
    </source>
</evidence>
<gene>
    <name evidence="13" type="primary">pgeF</name>
    <name evidence="13" type="ORF">C6Y45_08420</name>
</gene>
<comment type="similarity">
    <text evidence="4 12">Belongs to the purine nucleoside phosphorylase YfiH/LACC1 family.</text>
</comment>
<organism evidence="13 14">
    <name type="scientific">Alkalicoccus saliphilus</name>
    <dbReference type="NCBI Taxonomy" id="200989"/>
    <lineage>
        <taxon>Bacteria</taxon>
        <taxon>Bacillati</taxon>
        <taxon>Bacillota</taxon>
        <taxon>Bacilli</taxon>
        <taxon>Bacillales</taxon>
        <taxon>Bacillaceae</taxon>
        <taxon>Alkalicoccus</taxon>
    </lineage>
</organism>
<comment type="caution">
    <text evidence="13">The sequence shown here is derived from an EMBL/GenBank/DDBJ whole genome shotgun (WGS) entry which is preliminary data.</text>
</comment>
<evidence type="ECO:0000256" key="6">
    <source>
        <dbReference type="ARBA" id="ARBA00022723"/>
    </source>
</evidence>
<comment type="function">
    <text evidence="3">Purine nucleoside enzyme that catalyzes the phosphorolysis of adenosine and inosine nucleosides, yielding D-ribose 1-phosphate and the respective free bases, adenine and hypoxanthine. Also catalyzes the phosphorolysis of S-methyl-5'-thioadenosine into adenine and S-methyl-5-thio-alpha-D-ribose 1-phosphate. Also has adenosine deaminase activity.</text>
</comment>
<accession>A0A2T4U6K2</accession>
<comment type="catalytic activity">
    <reaction evidence="11">
        <text>S-methyl-5'-thioadenosine + phosphate = 5-(methylsulfanyl)-alpha-D-ribose 1-phosphate + adenine</text>
        <dbReference type="Rhea" id="RHEA:11852"/>
        <dbReference type="ChEBI" id="CHEBI:16708"/>
        <dbReference type="ChEBI" id="CHEBI:17509"/>
        <dbReference type="ChEBI" id="CHEBI:43474"/>
        <dbReference type="ChEBI" id="CHEBI:58533"/>
        <dbReference type="EC" id="2.4.2.28"/>
    </reaction>
    <physiologicalReaction direction="left-to-right" evidence="11">
        <dbReference type="Rhea" id="RHEA:11853"/>
    </physiologicalReaction>
</comment>
<evidence type="ECO:0000256" key="7">
    <source>
        <dbReference type="ARBA" id="ARBA00022801"/>
    </source>
</evidence>
<evidence type="ECO:0000256" key="4">
    <source>
        <dbReference type="ARBA" id="ARBA00007353"/>
    </source>
</evidence>
<comment type="catalytic activity">
    <reaction evidence="9">
        <text>adenosine + H2O + H(+) = inosine + NH4(+)</text>
        <dbReference type="Rhea" id="RHEA:24408"/>
        <dbReference type="ChEBI" id="CHEBI:15377"/>
        <dbReference type="ChEBI" id="CHEBI:15378"/>
        <dbReference type="ChEBI" id="CHEBI:16335"/>
        <dbReference type="ChEBI" id="CHEBI:17596"/>
        <dbReference type="ChEBI" id="CHEBI:28938"/>
        <dbReference type="EC" id="3.5.4.4"/>
    </reaction>
    <physiologicalReaction direction="left-to-right" evidence="9">
        <dbReference type="Rhea" id="RHEA:24409"/>
    </physiologicalReaction>
</comment>
<dbReference type="PANTHER" id="PTHR30616:SF2">
    <property type="entry name" value="PURINE NUCLEOSIDE PHOSPHORYLASE LACC1"/>
    <property type="match status" value="1"/>
</dbReference>
<evidence type="ECO:0000256" key="1">
    <source>
        <dbReference type="ARBA" id="ARBA00000553"/>
    </source>
</evidence>
<dbReference type="GO" id="GO:0005507">
    <property type="term" value="F:copper ion binding"/>
    <property type="evidence" value="ECO:0007669"/>
    <property type="project" value="TreeGrafter"/>
</dbReference>
<comment type="catalytic activity">
    <reaction evidence="10">
        <text>adenosine + phosphate = alpha-D-ribose 1-phosphate + adenine</text>
        <dbReference type="Rhea" id="RHEA:27642"/>
        <dbReference type="ChEBI" id="CHEBI:16335"/>
        <dbReference type="ChEBI" id="CHEBI:16708"/>
        <dbReference type="ChEBI" id="CHEBI:43474"/>
        <dbReference type="ChEBI" id="CHEBI:57720"/>
        <dbReference type="EC" id="2.4.2.1"/>
    </reaction>
    <physiologicalReaction direction="left-to-right" evidence="10">
        <dbReference type="Rhea" id="RHEA:27643"/>
    </physiologicalReaction>
</comment>
<name>A0A2T4U6K2_9BACI</name>
<keyword evidence="6" id="KW-0479">Metal-binding</keyword>
<dbReference type="EMBL" id="PZJJ01000011">
    <property type="protein sequence ID" value="PTL38995.1"/>
    <property type="molecule type" value="Genomic_DNA"/>
</dbReference>
<evidence type="ECO:0000256" key="11">
    <source>
        <dbReference type="ARBA" id="ARBA00049893"/>
    </source>
</evidence>
<evidence type="ECO:0000256" key="2">
    <source>
        <dbReference type="ARBA" id="ARBA00001947"/>
    </source>
</evidence>
<dbReference type="NCBIfam" id="TIGR00726">
    <property type="entry name" value="peptidoglycan editing factor PgeF"/>
    <property type="match status" value="1"/>
</dbReference>
<dbReference type="Gene3D" id="3.60.140.10">
    <property type="entry name" value="CNF1/YfiH-like putative cysteine hydrolases"/>
    <property type="match status" value="1"/>
</dbReference>
<keyword evidence="7" id="KW-0378">Hydrolase</keyword>
<dbReference type="RefSeq" id="WP_107584795.1">
    <property type="nucleotide sequence ID" value="NZ_PZJJ01000011.1"/>
</dbReference>
<proteinExistence type="inferred from homology"/>